<evidence type="ECO:0000256" key="1">
    <source>
        <dbReference type="SAM" id="MobiDB-lite"/>
    </source>
</evidence>
<gene>
    <name evidence="2" type="ordered locus">MTR_6g033930</name>
</gene>
<reference evidence="3" key="3">
    <citation type="submission" date="2015-04" db="UniProtKB">
        <authorList>
            <consortium name="EnsemblPlants"/>
        </authorList>
    </citation>
    <scope>IDENTIFICATION</scope>
    <source>
        <strain evidence="3">cv. Jemalong A17</strain>
    </source>
</reference>
<evidence type="ECO:0000313" key="4">
    <source>
        <dbReference type="Proteomes" id="UP000002051"/>
    </source>
</evidence>
<reference evidence="2 4" key="2">
    <citation type="journal article" date="2014" name="BMC Genomics">
        <title>An improved genome release (version Mt4.0) for the model legume Medicago truncatula.</title>
        <authorList>
            <person name="Tang H."/>
            <person name="Krishnakumar V."/>
            <person name="Bidwell S."/>
            <person name="Rosen B."/>
            <person name="Chan A."/>
            <person name="Zhou S."/>
            <person name="Gentzbittel L."/>
            <person name="Childs K.L."/>
            <person name="Yandell M."/>
            <person name="Gundlach H."/>
            <person name="Mayer K.F."/>
            <person name="Schwartz D.C."/>
            <person name="Town C.D."/>
        </authorList>
    </citation>
    <scope>GENOME REANNOTATION</scope>
    <source>
        <strain evidence="2">A17</strain>
        <strain evidence="3 4">cv. Jemalong A17</strain>
    </source>
</reference>
<organism evidence="2 4">
    <name type="scientific">Medicago truncatula</name>
    <name type="common">Barrel medic</name>
    <name type="synonym">Medicago tribuloides</name>
    <dbReference type="NCBI Taxonomy" id="3880"/>
    <lineage>
        <taxon>Eukaryota</taxon>
        <taxon>Viridiplantae</taxon>
        <taxon>Streptophyta</taxon>
        <taxon>Embryophyta</taxon>
        <taxon>Tracheophyta</taxon>
        <taxon>Spermatophyta</taxon>
        <taxon>Magnoliopsida</taxon>
        <taxon>eudicotyledons</taxon>
        <taxon>Gunneridae</taxon>
        <taxon>Pentapetalae</taxon>
        <taxon>rosids</taxon>
        <taxon>fabids</taxon>
        <taxon>Fabales</taxon>
        <taxon>Fabaceae</taxon>
        <taxon>Papilionoideae</taxon>
        <taxon>50 kb inversion clade</taxon>
        <taxon>NPAAA clade</taxon>
        <taxon>Hologalegina</taxon>
        <taxon>IRL clade</taxon>
        <taxon>Trifolieae</taxon>
        <taxon>Medicago</taxon>
    </lineage>
</organism>
<accession>A0A072U8N3</accession>
<sequence length="424" mass="48269">MSIYLHNRGHHTNVFQPANPVALDIKTSVYNGLKERQYDGSDDMSPHEHLTHVTDDQKKLRLIAFTLTGKAKDYWLITIPSVTIQTKDELELKFLKYFSLCPNIGRRNIRSQTLGKGRMSHFKMPGSGLNCCLKASGSMRVKTDHEVQTLIENMAQNEYRVDAEKKKRAFLGSTSSCNQQQQQQRKPSALEETMVSIIKMTQSNFEEMKSSQETERKNNEAARKMFETQIGQIARQLADQAKGGFTGNTKDNFKNETYNAIELRSKKVLTTLVPKATKKDEEVVVEAVDNGVVEKNVEEVVVEKGIEHGVVEKESEHGVVENERKKKNDEGEKKPMEKTIVSSIESCDKYEDLEVKECVKKLEAKKQEIKPVKIEDLLCEKTTGAQLQGRFQTGNHQQQIDTFRRRKTNEGVKGQSRSIGMNHF</sequence>
<evidence type="ECO:0000313" key="3">
    <source>
        <dbReference type="EnsemblPlants" id="KEH25741"/>
    </source>
</evidence>
<protein>
    <submittedName>
        <fullName evidence="2 3">Uncharacterized protein</fullName>
    </submittedName>
</protein>
<dbReference type="EMBL" id="CM001222">
    <property type="protein sequence ID" value="KEH25741.1"/>
    <property type="molecule type" value="Genomic_DNA"/>
</dbReference>
<evidence type="ECO:0000313" key="2">
    <source>
        <dbReference type="EMBL" id="KEH25741.1"/>
    </source>
</evidence>
<dbReference type="HOGENOM" id="CLU_647904_0_0_1"/>
<name>A0A072U8N3_MEDTR</name>
<feature type="region of interest" description="Disordered" evidence="1">
    <location>
        <begin position="313"/>
        <end position="338"/>
    </location>
</feature>
<dbReference type="AlphaFoldDB" id="A0A072U8N3"/>
<proteinExistence type="predicted"/>
<reference evidence="2 4" key="1">
    <citation type="journal article" date="2011" name="Nature">
        <title>The Medicago genome provides insight into the evolution of rhizobial symbioses.</title>
        <authorList>
            <person name="Young N.D."/>
            <person name="Debelle F."/>
            <person name="Oldroyd G.E."/>
            <person name="Geurts R."/>
            <person name="Cannon S.B."/>
            <person name="Udvardi M.K."/>
            <person name="Benedito V.A."/>
            <person name="Mayer K.F."/>
            <person name="Gouzy J."/>
            <person name="Schoof H."/>
            <person name="Van de Peer Y."/>
            <person name="Proost S."/>
            <person name="Cook D.R."/>
            <person name="Meyers B.C."/>
            <person name="Spannagl M."/>
            <person name="Cheung F."/>
            <person name="De Mita S."/>
            <person name="Krishnakumar V."/>
            <person name="Gundlach H."/>
            <person name="Zhou S."/>
            <person name="Mudge J."/>
            <person name="Bharti A.K."/>
            <person name="Murray J.D."/>
            <person name="Naoumkina M.A."/>
            <person name="Rosen B."/>
            <person name="Silverstein K.A."/>
            <person name="Tang H."/>
            <person name="Rombauts S."/>
            <person name="Zhao P.X."/>
            <person name="Zhou P."/>
            <person name="Barbe V."/>
            <person name="Bardou P."/>
            <person name="Bechner M."/>
            <person name="Bellec A."/>
            <person name="Berger A."/>
            <person name="Berges H."/>
            <person name="Bidwell S."/>
            <person name="Bisseling T."/>
            <person name="Choisne N."/>
            <person name="Couloux A."/>
            <person name="Denny R."/>
            <person name="Deshpande S."/>
            <person name="Dai X."/>
            <person name="Doyle J.J."/>
            <person name="Dudez A.M."/>
            <person name="Farmer A.D."/>
            <person name="Fouteau S."/>
            <person name="Franken C."/>
            <person name="Gibelin C."/>
            <person name="Gish J."/>
            <person name="Goldstein S."/>
            <person name="Gonzalez A.J."/>
            <person name="Green P.J."/>
            <person name="Hallab A."/>
            <person name="Hartog M."/>
            <person name="Hua A."/>
            <person name="Humphray S.J."/>
            <person name="Jeong D.H."/>
            <person name="Jing Y."/>
            <person name="Jocker A."/>
            <person name="Kenton S.M."/>
            <person name="Kim D.J."/>
            <person name="Klee K."/>
            <person name="Lai H."/>
            <person name="Lang C."/>
            <person name="Lin S."/>
            <person name="Macmil S.L."/>
            <person name="Magdelenat G."/>
            <person name="Matthews L."/>
            <person name="McCorrison J."/>
            <person name="Monaghan E.L."/>
            <person name="Mun J.H."/>
            <person name="Najar F.Z."/>
            <person name="Nicholson C."/>
            <person name="Noirot C."/>
            <person name="O'Bleness M."/>
            <person name="Paule C.R."/>
            <person name="Poulain J."/>
            <person name="Prion F."/>
            <person name="Qin B."/>
            <person name="Qu C."/>
            <person name="Retzel E.F."/>
            <person name="Riddle C."/>
            <person name="Sallet E."/>
            <person name="Samain S."/>
            <person name="Samson N."/>
            <person name="Sanders I."/>
            <person name="Saurat O."/>
            <person name="Scarpelli C."/>
            <person name="Schiex T."/>
            <person name="Segurens B."/>
            <person name="Severin A.J."/>
            <person name="Sherrier D.J."/>
            <person name="Shi R."/>
            <person name="Sims S."/>
            <person name="Singer S.R."/>
            <person name="Sinharoy S."/>
            <person name="Sterck L."/>
            <person name="Viollet A."/>
            <person name="Wang B.B."/>
            <person name="Wang K."/>
            <person name="Wang M."/>
            <person name="Wang X."/>
            <person name="Warfsmann J."/>
            <person name="Weissenbach J."/>
            <person name="White D.D."/>
            <person name="White J.D."/>
            <person name="Wiley G.B."/>
            <person name="Wincker P."/>
            <person name="Xing Y."/>
            <person name="Yang L."/>
            <person name="Yao Z."/>
            <person name="Ying F."/>
            <person name="Zhai J."/>
            <person name="Zhou L."/>
            <person name="Zuber A."/>
            <person name="Denarie J."/>
            <person name="Dixon R.A."/>
            <person name="May G.D."/>
            <person name="Schwartz D.C."/>
            <person name="Rogers J."/>
            <person name="Quetier F."/>
            <person name="Town C.D."/>
            <person name="Roe B.A."/>
        </authorList>
    </citation>
    <scope>NUCLEOTIDE SEQUENCE [LARGE SCALE GENOMIC DNA]</scope>
    <source>
        <strain evidence="2">A17</strain>
        <strain evidence="3 4">cv. Jemalong A17</strain>
    </source>
</reference>
<dbReference type="EnsemblPlants" id="KEH25741">
    <property type="protein sequence ID" value="KEH25741"/>
    <property type="gene ID" value="MTR_6g033930"/>
</dbReference>
<feature type="compositionally biased region" description="Basic and acidic residues" evidence="1">
    <location>
        <begin position="313"/>
        <end position="337"/>
    </location>
</feature>
<dbReference type="Proteomes" id="UP000002051">
    <property type="component" value="Chromosome 6"/>
</dbReference>
<keyword evidence="4" id="KW-1185">Reference proteome</keyword>